<evidence type="ECO:0000313" key="3">
    <source>
        <dbReference type="EMBL" id="MDO9713899.1"/>
    </source>
</evidence>
<sequence length="197" mass="20847">MIATAAGRPDLRDTVLRLREAMRARSRSPESPAAAAVVTPVPTSAGPAESRAAAEPETVEAIAAEVEVLLREALAHPGVQRDSVRLVLACHAAAARLAPAQVREIRALIAAAREPMTAEEREAWKADFMAFVREGLARLEAVHRQGAQDCGLALRDETRRLVRAADTAAVWRAAWAMGLAWVAGAVVGGAVVAALLR</sequence>
<dbReference type="EMBL" id="JAUTWS010000133">
    <property type="protein sequence ID" value="MDO9713899.1"/>
    <property type="molecule type" value="Genomic_DNA"/>
</dbReference>
<feature type="compositionally biased region" description="Low complexity" evidence="1">
    <location>
        <begin position="29"/>
        <end position="45"/>
    </location>
</feature>
<accession>A0ABT9ECI5</accession>
<evidence type="ECO:0000313" key="4">
    <source>
        <dbReference type="Proteomes" id="UP001243009"/>
    </source>
</evidence>
<protein>
    <recommendedName>
        <fullName evidence="5">Conjugal transfer protein TraM</fullName>
    </recommendedName>
</protein>
<name>A0ABT9ECI5_9PROT</name>
<evidence type="ECO:0008006" key="5">
    <source>
        <dbReference type="Google" id="ProtNLM"/>
    </source>
</evidence>
<comment type="caution">
    <text evidence="3">The sequence shown here is derived from an EMBL/GenBank/DDBJ whole genome shotgun (WGS) entry which is preliminary data.</text>
</comment>
<feature type="region of interest" description="Disordered" evidence="1">
    <location>
        <begin position="23"/>
        <end position="55"/>
    </location>
</feature>
<keyword evidence="2" id="KW-0472">Membrane</keyword>
<dbReference type="Proteomes" id="UP001243009">
    <property type="component" value="Unassembled WGS sequence"/>
</dbReference>
<gene>
    <name evidence="3" type="ORF">Q7A36_36670</name>
</gene>
<keyword evidence="2" id="KW-1133">Transmembrane helix</keyword>
<proteinExistence type="predicted"/>
<evidence type="ECO:0000256" key="2">
    <source>
        <dbReference type="SAM" id="Phobius"/>
    </source>
</evidence>
<evidence type="ECO:0000256" key="1">
    <source>
        <dbReference type="SAM" id="MobiDB-lite"/>
    </source>
</evidence>
<reference evidence="3 4" key="1">
    <citation type="submission" date="2023-08" db="EMBL/GenBank/DDBJ databases">
        <title>The draft genome sequence of Paracraurococcus sp. LOR1-02.</title>
        <authorList>
            <person name="Kingkaew E."/>
            <person name="Tanasupawat S."/>
        </authorList>
    </citation>
    <scope>NUCLEOTIDE SEQUENCE [LARGE SCALE GENOMIC DNA]</scope>
    <source>
        <strain evidence="3 4">LOR1-02</strain>
    </source>
</reference>
<feature type="transmembrane region" description="Helical" evidence="2">
    <location>
        <begin position="173"/>
        <end position="196"/>
    </location>
</feature>
<keyword evidence="2" id="KW-0812">Transmembrane</keyword>
<keyword evidence="4" id="KW-1185">Reference proteome</keyword>
<dbReference type="RefSeq" id="WP_305108747.1">
    <property type="nucleotide sequence ID" value="NZ_JAUTWS010000133.1"/>
</dbReference>
<organism evidence="3 4">
    <name type="scientific">Paracraurococcus lichenis</name>
    <dbReference type="NCBI Taxonomy" id="3064888"/>
    <lineage>
        <taxon>Bacteria</taxon>
        <taxon>Pseudomonadati</taxon>
        <taxon>Pseudomonadota</taxon>
        <taxon>Alphaproteobacteria</taxon>
        <taxon>Acetobacterales</taxon>
        <taxon>Roseomonadaceae</taxon>
        <taxon>Paracraurococcus</taxon>
    </lineage>
</organism>